<proteinExistence type="predicted"/>
<dbReference type="EMBL" id="CM056809">
    <property type="protein sequence ID" value="KAJ8647364.1"/>
    <property type="molecule type" value="Genomic_DNA"/>
</dbReference>
<reference evidence="1 2" key="1">
    <citation type="journal article" date="2022" name="Hortic Res">
        <title>A haplotype resolved chromosomal level avocado genome allows analysis of novel avocado genes.</title>
        <authorList>
            <person name="Nath O."/>
            <person name="Fletcher S.J."/>
            <person name="Hayward A."/>
            <person name="Shaw L.M."/>
            <person name="Masouleh A.K."/>
            <person name="Furtado A."/>
            <person name="Henry R.J."/>
            <person name="Mitter N."/>
        </authorList>
    </citation>
    <scope>NUCLEOTIDE SEQUENCE [LARGE SCALE GENOMIC DNA]</scope>
    <source>
        <strain evidence="2">cv. Hass</strain>
    </source>
</reference>
<organism evidence="1 2">
    <name type="scientific">Persea americana</name>
    <name type="common">Avocado</name>
    <dbReference type="NCBI Taxonomy" id="3435"/>
    <lineage>
        <taxon>Eukaryota</taxon>
        <taxon>Viridiplantae</taxon>
        <taxon>Streptophyta</taxon>
        <taxon>Embryophyta</taxon>
        <taxon>Tracheophyta</taxon>
        <taxon>Spermatophyta</taxon>
        <taxon>Magnoliopsida</taxon>
        <taxon>Magnoliidae</taxon>
        <taxon>Laurales</taxon>
        <taxon>Lauraceae</taxon>
        <taxon>Persea</taxon>
    </lineage>
</organism>
<protein>
    <submittedName>
        <fullName evidence="1">Uncharacterized protein</fullName>
    </submittedName>
</protein>
<name>A0ACC2MNP7_PERAE</name>
<keyword evidence="2" id="KW-1185">Reference proteome</keyword>
<dbReference type="Proteomes" id="UP001234297">
    <property type="component" value="Chromosome 1"/>
</dbReference>
<evidence type="ECO:0000313" key="2">
    <source>
        <dbReference type="Proteomes" id="UP001234297"/>
    </source>
</evidence>
<accession>A0ACC2MNP7</accession>
<sequence length="779" mass="89162">MWHSLSSIALVYIYIYILSDNLHQHYHLNVVPSSFPEPSVNRPMAISTVGDAVNPNRKLEERLLEWRLFYPVLIRWSLKIAMWLIFVGSVIMIFLYASPPMEGNFFDIFYATDTSFYGLVGSFLVMFGAPVLILALLAVIYTMAFPREYHKTKKSKFLRFHLSTFPAFVNGPLGVVSAAELIGILVFAIYVVWAAYGYTIQNHRYVSKFPHPAKEKRLLMLEYSGYRLGTIGMFFLTFLFIPISRGSILLRIIDVPFEYAIRYHRWLGNATMTIFTMHSFCYILSWGLRGQLPHKLLRWNKHDVSYFPGLVCLVIGLLMWLTSLYPIRRRKFELFYYTHQLYAVFIFFFALHVGDFLFSASAGSIFLFMLDRFLMFCQSQTSVHIISVTSLPCGAVELVLSKPENLHYNALSFIFLRVREISQLQWHPFSVSSSPLDGRNHLSVLIKGLGQWTSNLRDNILNAPEKIEERMQFQPLTTSVEGPYGHQSPYYLKYENLILIAGGIGITPFLAILSDILHRIKEKKPCQPKHILIVWAVKRSQELSLLSMVDAENICPSFSDNLHLEIQAFITQETGPQLEDGNLQLTMHHPKLHDSNGKCISSLVATGNNIWSGVYVILPTVGFITLLTLLKAFYIKPYNITTWWFQGLLFFICMVTSVVVFGGVVVFLWRRWERKFSGYEKSMDGIDKSVQSQSKAPKSEIKTCQTTLLSSIAKKYGCRPNIQEIFKSVSNHWGNVDVGVIVCGPQSLNSSVAAECRSRNVWGQSNQPLFHFNSHSFEL</sequence>
<evidence type="ECO:0000313" key="1">
    <source>
        <dbReference type="EMBL" id="KAJ8647364.1"/>
    </source>
</evidence>
<comment type="caution">
    <text evidence="1">The sequence shown here is derived from an EMBL/GenBank/DDBJ whole genome shotgun (WGS) entry which is preliminary data.</text>
</comment>
<gene>
    <name evidence="1" type="ORF">MRB53_000387</name>
</gene>